<dbReference type="Pfam" id="PF07690">
    <property type="entry name" value="MFS_1"/>
    <property type="match status" value="1"/>
</dbReference>
<dbReference type="PROSITE" id="PS51257">
    <property type="entry name" value="PROKAR_LIPOPROTEIN"/>
    <property type="match status" value="1"/>
</dbReference>
<dbReference type="SUPFAM" id="SSF103473">
    <property type="entry name" value="MFS general substrate transporter"/>
    <property type="match status" value="1"/>
</dbReference>
<feature type="transmembrane region" description="Helical" evidence="5">
    <location>
        <begin position="233"/>
        <end position="251"/>
    </location>
</feature>
<reference evidence="6" key="1">
    <citation type="submission" date="2020-11" db="EMBL/GenBank/DDBJ databases">
        <authorList>
            <person name="Tran Van P."/>
        </authorList>
    </citation>
    <scope>NUCLEOTIDE SEQUENCE</scope>
</reference>
<dbReference type="Gene3D" id="1.20.1250.20">
    <property type="entry name" value="MFS general substrate transporter like domains"/>
    <property type="match status" value="1"/>
</dbReference>
<dbReference type="GO" id="GO:0022857">
    <property type="term" value="F:transmembrane transporter activity"/>
    <property type="evidence" value="ECO:0007669"/>
    <property type="project" value="InterPro"/>
</dbReference>
<dbReference type="AlphaFoldDB" id="A0A7R9DM98"/>
<feature type="transmembrane region" description="Helical" evidence="5">
    <location>
        <begin position="177"/>
        <end position="198"/>
    </location>
</feature>
<dbReference type="InterPro" id="IPR005828">
    <property type="entry name" value="MFS_sugar_transport-like"/>
</dbReference>
<sequence length="399" mass="43885">MEISSSKKRAHIAMTQCVGLTLGACLAPLIAWATRDWVTYLLLTTLPCAIFFLTPKMFIESPRWLSAKGRNKESAKVICYIGRVNGKPMQEHLVEDNLNMFTEKREKTYGVASLASSWRLARNTALIIICWWCRAGDLPGTTALIIICCGSTIGPSHIGTLCPSQVVSSWRLARNTALIIICWSISSLTVFTLMLNVVNMSGNPFLNYVWQSASELPGYFVGRWISDRFGRRWPPAISFAIATAGFLLMAATTRDPSLQWVTFITLAVTKMCITVPYYVVFLQAMETYPTSVRQTGTSLGSLASSGIGMLGPYIVYLGSSVDTRYPYIILGLLTTLAAISATFLPETLNQKLPENLTDAQNFGKDQKFWSLTPVPSSASIAKQSYALVPKDGDTGRHDG</sequence>
<dbReference type="InterPro" id="IPR036259">
    <property type="entry name" value="MFS_trans_sf"/>
</dbReference>
<dbReference type="EMBL" id="OD013442">
    <property type="protein sequence ID" value="CAD7417340.1"/>
    <property type="molecule type" value="Genomic_DNA"/>
</dbReference>
<dbReference type="PANTHER" id="PTHR24064">
    <property type="entry name" value="SOLUTE CARRIER FAMILY 22 MEMBER"/>
    <property type="match status" value="1"/>
</dbReference>
<protein>
    <recommendedName>
        <fullName evidence="7">Major facilitator superfamily (MFS) profile domain-containing protein</fullName>
    </recommendedName>
</protein>
<feature type="transmembrane region" description="Helical" evidence="5">
    <location>
        <begin position="37"/>
        <end position="54"/>
    </location>
</feature>
<evidence type="ECO:0000256" key="4">
    <source>
        <dbReference type="ARBA" id="ARBA00023136"/>
    </source>
</evidence>
<gene>
    <name evidence="6" type="ORF">TPSB3V08_LOCUS11701</name>
</gene>
<evidence type="ECO:0008006" key="7">
    <source>
        <dbReference type="Google" id="ProtNLM"/>
    </source>
</evidence>
<feature type="transmembrane region" description="Helical" evidence="5">
    <location>
        <begin position="12"/>
        <end position="31"/>
    </location>
</feature>
<dbReference type="InterPro" id="IPR011701">
    <property type="entry name" value="MFS"/>
</dbReference>
<evidence type="ECO:0000256" key="5">
    <source>
        <dbReference type="SAM" id="Phobius"/>
    </source>
</evidence>
<evidence type="ECO:0000256" key="1">
    <source>
        <dbReference type="ARBA" id="ARBA00004141"/>
    </source>
</evidence>
<keyword evidence="3 5" id="KW-1133">Transmembrane helix</keyword>
<proteinExistence type="predicted"/>
<dbReference type="GO" id="GO:0016020">
    <property type="term" value="C:membrane"/>
    <property type="evidence" value="ECO:0007669"/>
    <property type="project" value="UniProtKB-SubCell"/>
</dbReference>
<evidence type="ECO:0000256" key="2">
    <source>
        <dbReference type="ARBA" id="ARBA00022692"/>
    </source>
</evidence>
<dbReference type="Pfam" id="PF00083">
    <property type="entry name" value="Sugar_tr"/>
    <property type="match status" value="1"/>
</dbReference>
<keyword evidence="2 5" id="KW-0812">Transmembrane</keyword>
<feature type="transmembrane region" description="Helical" evidence="5">
    <location>
        <begin position="258"/>
        <end position="279"/>
    </location>
</feature>
<feature type="transmembrane region" description="Helical" evidence="5">
    <location>
        <begin position="299"/>
        <end position="318"/>
    </location>
</feature>
<comment type="subcellular location">
    <subcellularLocation>
        <location evidence="1">Membrane</location>
        <topology evidence="1">Multi-pass membrane protein</topology>
    </subcellularLocation>
</comment>
<evidence type="ECO:0000313" key="6">
    <source>
        <dbReference type="EMBL" id="CAD7417340.1"/>
    </source>
</evidence>
<feature type="transmembrane region" description="Helical" evidence="5">
    <location>
        <begin position="325"/>
        <end position="344"/>
    </location>
</feature>
<keyword evidence="4 5" id="KW-0472">Membrane</keyword>
<evidence type="ECO:0000256" key="3">
    <source>
        <dbReference type="ARBA" id="ARBA00022989"/>
    </source>
</evidence>
<accession>A0A7R9DM98</accession>
<organism evidence="6">
    <name type="scientific">Timema poppense</name>
    <name type="common">Walking stick</name>
    <dbReference type="NCBI Taxonomy" id="170557"/>
    <lineage>
        <taxon>Eukaryota</taxon>
        <taxon>Metazoa</taxon>
        <taxon>Ecdysozoa</taxon>
        <taxon>Arthropoda</taxon>
        <taxon>Hexapoda</taxon>
        <taxon>Insecta</taxon>
        <taxon>Pterygota</taxon>
        <taxon>Neoptera</taxon>
        <taxon>Polyneoptera</taxon>
        <taxon>Phasmatodea</taxon>
        <taxon>Timematodea</taxon>
        <taxon>Timematoidea</taxon>
        <taxon>Timematidae</taxon>
        <taxon>Timema</taxon>
    </lineage>
</organism>
<name>A0A7R9DM98_TIMPO</name>